<evidence type="ECO:0000313" key="3">
    <source>
        <dbReference type="EMBL" id="MDQ0286025.1"/>
    </source>
</evidence>
<dbReference type="Proteomes" id="UP001225644">
    <property type="component" value="Unassembled WGS sequence"/>
</dbReference>
<comment type="caution">
    <text evidence="3">The sequence shown here is derived from an EMBL/GenBank/DDBJ whole genome shotgun (WGS) entry which is preliminary data.</text>
</comment>
<comment type="function">
    <text evidence="2">CRISPR (clustered regularly interspaced short palindromic repeat) is an adaptive immune system that provides protection against mobile genetic elements (viruses, transposable elements and conjugative plasmids). CRISPR clusters contain spacers, sequences complementary to antecedent mobile elements, and target invading nucleic acids. CRISPR clusters are transcribed and processed into CRISPR RNA (crRNA).</text>
</comment>
<gene>
    <name evidence="3" type="ORF">J2Z49_001131</name>
</gene>
<keyword evidence="2" id="KW-0378">Hydrolase</keyword>
<keyword evidence="2" id="KW-0540">Nuclease</keyword>
<dbReference type="PIRSF" id="PIRSF029950">
    <property type="entry name" value="Cas_CT1134"/>
    <property type="match status" value="1"/>
</dbReference>
<keyword evidence="2" id="KW-0694">RNA-binding</keyword>
<evidence type="ECO:0000313" key="4">
    <source>
        <dbReference type="Proteomes" id="UP001225644"/>
    </source>
</evidence>
<dbReference type="NCBIfam" id="TIGR02593">
    <property type="entry name" value="CRISPR_cas5"/>
    <property type="match status" value="1"/>
</dbReference>
<dbReference type="NCBIfam" id="TIGR01876">
    <property type="entry name" value="cas_Cas5d"/>
    <property type="match status" value="1"/>
</dbReference>
<name>A0ABU0AZZ7_9FIRM</name>
<evidence type="ECO:0000256" key="1">
    <source>
        <dbReference type="ARBA" id="ARBA00023118"/>
    </source>
</evidence>
<dbReference type="EMBL" id="JAUSUX010000007">
    <property type="protein sequence ID" value="MDQ0286025.1"/>
    <property type="molecule type" value="Genomic_DNA"/>
</dbReference>
<accession>A0ABU0AZZ7</accession>
<dbReference type="Pfam" id="PF09704">
    <property type="entry name" value="Cas_Cas5d"/>
    <property type="match status" value="1"/>
</dbReference>
<keyword evidence="4" id="KW-1185">Reference proteome</keyword>
<comment type="similarity">
    <text evidence="2">Belongs to the CRISPR-associated protein Cas5 family. Subtype I-C/Dvulg subfamily.</text>
</comment>
<proteinExistence type="inferred from homology"/>
<evidence type="ECO:0000256" key="2">
    <source>
        <dbReference type="PIRNR" id="PIRNR029950"/>
    </source>
</evidence>
<dbReference type="Gene3D" id="3.30.70.2660">
    <property type="match status" value="1"/>
</dbReference>
<keyword evidence="1 2" id="KW-0051">Antiviral defense</keyword>
<reference evidence="3 4" key="1">
    <citation type="submission" date="2023-07" db="EMBL/GenBank/DDBJ databases">
        <title>Genomic Encyclopedia of Type Strains, Phase IV (KMG-IV): sequencing the most valuable type-strain genomes for metagenomic binning, comparative biology and taxonomic classification.</title>
        <authorList>
            <person name="Goeker M."/>
        </authorList>
    </citation>
    <scope>NUCLEOTIDE SEQUENCE [LARGE SCALE GENOMIC DNA]</scope>
    <source>
        <strain evidence="3 4">DSM 12396</strain>
    </source>
</reference>
<dbReference type="InterPro" id="IPR021124">
    <property type="entry name" value="CRISPR-assoc_prot_Cas5"/>
</dbReference>
<protein>
    <recommendedName>
        <fullName evidence="2">pre-crRNA processing endonuclease</fullName>
        <ecNumber evidence="2">3.1.-.-</ecNumber>
    </recommendedName>
</protein>
<organism evidence="3 4">
    <name type="scientific">Desulfofundulus luciae</name>
    <dbReference type="NCBI Taxonomy" id="74702"/>
    <lineage>
        <taxon>Bacteria</taxon>
        <taxon>Bacillati</taxon>
        <taxon>Bacillota</taxon>
        <taxon>Clostridia</taxon>
        <taxon>Eubacteriales</taxon>
        <taxon>Peptococcaceae</taxon>
        <taxon>Desulfofundulus</taxon>
    </lineage>
</organism>
<dbReference type="InterPro" id="IPR010155">
    <property type="entry name" value="CRISPR-assoc_prot_Cas5d"/>
</dbReference>
<dbReference type="EC" id="3.1.-.-" evidence="2"/>
<keyword evidence="2" id="KW-0255">Endonuclease</keyword>
<sequence>MERTGMVTVKVWGEYACFTRPEFKVERVSYPVMTPSAARGVLEAIFWKPEFHYEIRAIGVLNMGSEMVILRNEIDRRQGSNPFFVEDARQQRCSLVLKNVAYLIRAEMSLQPWATDPVYKYRDQFNRRVERGQCYHRPYLGTREFAAFFAPADGESPDPALNLDLGIMLFDIAFVASKKRVDLEFMRHGPQGARRVQGYTQAFFFPARLEQGWLKVPPEKYQELYRMEEGENA</sequence>
<dbReference type="InterPro" id="IPR013422">
    <property type="entry name" value="CRISPR-assoc_prot_Cas5_N"/>
</dbReference>